<keyword evidence="2" id="KW-1185">Reference proteome</keyword>
<organism evidence="1 2">
    <name type="scientific">Microbacterium phage FuzzBuster</name>
    <dbReference type="NCBI Taxonomy" id="2590935"/>
    <lineage>
        <taxon>Viruses</taxon>
        <taxon>Duplodnaviria</taxon>
        <taxon>Heunggongvirae</taxon>
        <taxon>Uroviricota</taxon>
        <taxon>Caudoviricetes</taxon>
        <taxon>Hodgkinviridae</taxon>
        <taxon>Fuzzbustervirus</taxon>
        <taxon>Fuzzbustervirus fuzzbuster</taxon>
    </lineage>
</organism>
<name>A0A516KV32_9CAUD</name>
<dbReference type="Proteomes" id="UP000315280">
    <property type="component" value="Segment"/>
</dbReference>
<keyword evidence="1" id="KW-0540">Nuclease</keyword>
<keyword evidence="1" id="KW-0255">Endonuclease</keyword>
<sequence>MAAQKCKECERRPKMAGRHRCATCFLRHLPIGDQVAAARLRLAMVPPELRVKRSKKIEALAPSGTSFCAGCQSFRDLADFAKGATMCKACKSAKTHAASIEKTYGLTPEQYDELLKRQGGKCAICRAKPKTKRLAVDHDHKTGAVLGLLCSRCNHDLKGSAWDSLAMATALWHYMNTPPATGHWIAPENAPQLMPVESAVRRSDGLDPEMAIVTGKPQKRSGAASGAAEEAECVRLHYLPVGWVPVEGKIGVYYVEDTPGTDAPF</sequence>
<gene>
    <name evidence="1" type="primary">53</name>
    <name evidence="1" type="ORF">SEA_FUZZBUSTER_53</name>
</gene>
<dbReference type="EMBL" id="MN062720">
    <property type="protein sequence ID" value="QDP45537.1"/>
    <property type="molecule type" value="Genomic_DNA"/>
</dbReference>
<proteinExistence type="predicted"/>
<evidence type="ECO:0000313" key="2">
    <source>
        <dbReference type="Proteomes" id="UP000315280"/>
    </source>
</evidence>
<dbReference type="InterPro" id="IPR044925">
    <property type="entry name" value="His-Me_finger_sf"/>
</dbReference>
<dbReference type="InterPro" id="IPR038563">
    <property type="entry name" value="Endonuclease_7_sf"/>
</dbReference>
<dbReference type="Gene3D" id="3.40.1800.10">
    <property type="entry name" value="His-Me finger endonucleases"/>
    <property type="match status" value="1"/>
</dbReference>
<dbReference type="InterPro" id="IPR004211">
    <property type="entry name" value="Endonuclease_7"/>
</dbReference>
<reference evidence="1 2" key="1">
    <citation type="submission" date="2019-06" db="EMBL/GenBank/DDBJ databases">
        <authorList>
            <person name="Austin C.R."/>
            <person name="Baumgardner C.A."/>
            <person name="Baysinger H.J."/>
            <person name="David A.M."/>
            <person name="Folse N.B."/>
            <person name="Gammon C.A."/>
            <person name="Garcia V.M."/>
            <person name="Gobble C.S."/>
            <person name="Herold B.N."/>
            <person name="Huamancondor M.S."/>
            <person name="Matheson G.R."/>
            <person name="Mondragon I."/>
            <person name="Nemes S.A."/>
            <person name="Neri L.M."/>
            <person name="Renaud V.D."/>
            <person name="Rigsbee E.A."/>
            <person name="Rockette B.M."/>
            <person name="Santiago M.R."/>
            <person name="Savage M.D."/>
            <person name="Simpson J.M."/>
            <person name="Slentz J.N."/>
            <person name="Spencer B.G."/>
            <person name="White D.J."/>
            <person name="Yarboro C.B."/>
            <person name="Anderson E.L."/>
            <person name="Wallen J.R."/>
            <person name="Gainey M.D."/>
            <person name="Garlena R.A."/>
            <person name="Russell D.A."/>
            <person name="Pope W.H."/>
            <person name="Jacobs-Sera D."/>
            <person name="Hatfull G.F."/>
        </authorList>
    </citation>
    <scope>NUCLEOTIDE SEQUENCE [LARGE SCALE GENOMIC DNA]</scope>
</reference>
<dbReference type="GO" id="GO:0004519">
    <property type="term" value="F:endonuclease activity"/>
    <property type="evidence" value="ECO:0007669"/>
    <property type="project" value="UniProtKB-KW"/>
</dbReference>
<dbReference type="SUPFAM" id="SSF54060">
    <property type="entry name" value="His-Me finger endonucleases"/>
    <property type="match status" value="1"/>
</dbReference>
<evidence type="ECO:0000313" key="1">
    <source>
        <dbReference type="EMBL" id="QDP45537.1"/>
    </source>
</evidence>
<protein>
    <submittedName>
        <fullName evidence="1">Endonuclease VII</fullName>
    </submittedName>
</protein>
<keyword evidence="1" id="KW-0378">Hydrolase</keyword>
<accession>A0A516KV32</accession>
<dbReference type="Pfam" id="PF02945">
    <property type="entry name" value="Endonuclease_7"/>
    <property type="match status" value="1"/>
</dbReference>